<dbReference type="AlphaFoldDB" id="A0A7W8H7U1"/>
<dbReference type="CDD" id="cd03402">
    <property type="entry name" value="SPFH_like_u2"/>
    <property type="match status" value="1"/>
</dbReference>
<evidence type="ECO:0000313" key="4">
    <source>
        <dbReference type="Proteomes" id="UP000543642"/>
    </source>
</evidence>
<evidence type="ECO:0000256" key="1">
    <source>
        <dbReference type="SAM" id="Phobius"/>
    </source>
</evidence>
<name>A0A7W8H7U1_9FIRM</name>
<comment type="caution">
    <text evidence="3">The sequence shown here is derived from an EMBL/GenBank/DDBJ whole genome shotgun (WGS) entry which is preliminary data.</text>
</comment>
<dbReference type="PANTHER" id="PTHR43446">
    <property type="entry name" value="MEMBRANE PROTEIN-RELATED"/>
    <property type="match status" value="1"/>
</dbReference>
<accession>A0A7W8H7U1</accession>
<dbReference type="SMART" id="SM00244">
    <property type="entry name" value="PHB"/>
    <property type="match status" value="1"/>
</dbReference>
<sequence>MEDQFVSKKVYEEKKAPSVNGFLMLFVTIVIIAASVAAIVVGSMMLYNEQTVAGGLLLGAGIVVLCLSCFIFPGFKVLGPNEALVLTLFGNYYGTLKSEGFYYVNPFCTAVNPTVSVFSSGLSQIANTGRVSTGSTGSTLSKKVSLKAMTLDNNQQKVNDELGNPIIIGTVVIWQVVNPVKAVFNVQNYKTFLSIQCDSIVRNTARCYPYDTCESGDEKSLRGSSQEVADIMKQELQEKVSIAGLKILEVRIANLSYAPEIASAMLQRQQAAAIIDARQKIVDGAVSMVEMALTKLNENNIVELDEERKAAMVSNLLVVLCGNKDAQPIVNSGSIY</sequence>
<keyword evidence="1" id="KW-1133">Transmembrane helix</keyword>
<dbReference type="Pfam" id="PF01145">
    <property type="entry name" value="Band_7"/>
    <property type="match status" value="1"/>
</dbReference>
<dbReference type="InterPro" id="IPR036013">
    <property type="entry name" value="Band_7/SPFH_dom_sf"/>
</dbReference>
<evidence type="ECO:0000313" key="3">
    <source>
        <dbReference type="EMBL" id="MBB5263338.1"/>
    </source>
</evidence>
<dbReference type="GO" id="GO:0006508">
    <property type="term" value="P:proteolysis"/>
    <property type="evidence" value="ECO:0007669"/>
    <property type="project" value="UniProtKB-KW"/>
</dbReference>
<dbReference type="EMBL" id="JACHFW010000001">
    <property type="protein sequence ID" value="MBB5263338.1"/>
    <property type="molecule type" value="Genomic_DNA"/>
</dbReference>
<gene>
    <name evidence="3" type="ORF">HNP82_000432</name>
</gene>
<feature type="domain" description="Band 7" evidence="2">
    <location>
        <begin position="73"/>
        <end position="269"/>
    </location>
</feature>
<organism evidence="3 4">
    <name type="scientific">Catenibacillus scindens</name>
    <dbReference type="NCBI Taxonomy" id="673271"/>
    <lineage>
        <taxon>Bacteria</taxon>
        <taxon>Bacillati</taxon>
        <taxon>Bacillota</taxon>
        <taxon>Clostridia</taxon>
        <taxon>Lachnospirales</taxon>
        <taxon>Lachnospiraceae</taxon>
        <taxon>Catenibacillus</taxon>
    </lineage>
</organism>
<keyword evidence="3" id="KW-0645">Protease</keyword>
<dbReference type="GO" id="GO:0008233">
    <property type="term" value="F:peptidase activity"/>
    <property type="evidence" value="ECO:0007669"/>
    <property type="project" value="UniProtKB-KW"/>
</dbReference>
<evidence type="ECO:0000259" key="2">
    <source>
        <dbReference type="SMART" id="SM00244"/>
    </source>
</evidence>
<keyword evidence="1" id="KW-0472">Membrane</keyword>
<dbReference type="RefSeq" id="WP_183770954.1">
    <property type="nucleotide sequence ID" value="NZ_JACHFW010000001.1"/>
</dbReference>
<dbReference type="Proteomes" id="UP000543642">
    <property type="component" value="Unassembled WGS sequence"/>
</dbReference>
<reference evidence="3 4" key="1">
    <citation type="submission" date="2020-08" db="EMBL/GenBank/DDBJ databases">
        <title>Genomic Encyclopedia of Type Strains, Phase IV (KMG-IV): sequencing the most valuable type-strain genomes for metagenomic binning, comparative biology and taxonomic classification.</title>
        <authorList>
            <person name="Goeker M."/>
        </authorList>
    </citation>
    <scope>NUCLEOTIDE SEQUENCE [LARGE SCALE GENOMIC DNA]</scope>
    <source>
        <strain evidence="3 4">DSM 106146</strain>
    </source>
</reference>
<protein>
    <submittedName>
        <fullName evidence="3">Regulator of protease activity HflC (Stomatin/prohibitin superfamily)</fullName>
    </submittedName>
</protein>
<keyword evidence="1" id="KW-0812">Transmembrane</keyword>
<keyword evidence="3" id="KW-0378">Hydrolase</keyword>
<dbReference type="Gene3D" id="3.30.479.30">
    <property type="entry name" value="Band 7 domain"/>
    <property type="match status" value="1"/>
</dbReference>
<feature type="transmembrane region" description="Helical" evidence="1">
    <location>
        <begin position="52"/>
        <end position="72"/>
    </location>
</feature>
<keyword evidence="4" id="KW-1185">Reference proteome</keyword>
<dbReference type="InterPro" id="IPR001107">
    <property type="entry name" value="Band_7"/>
</dbReference>
<proteinExistence type="predicted"/>
<dbReference type="SUPFAM" id="SSF117892">
    <property type="entry name" value="Band 7/SPFH domain"/>
    <property type="match status" value="1"/>
</dbReference>
<feature type="transmembrane region" description="Helical" evidence="1">
    <location>
        <begin position="21"/>
        <end position="46"/>
    </location>
</feature>
<dbReference type="PANTHER" id="PTHR43446:SF1">
    <property type="entry name" value="BAND 7 DOMAIN-CONTAINING PROTEIN"/>
    <property type="match status" value="1"/>
</dbReference>